<evidence type="ECO:0000256" key="1">
    <source>
        <dbReference type="ARBA" id="ARBA00022737"/>
    </source>
</evidence>
<proteinExistence type="predicted"/>
<keyword evidence="5" id="KW-1185">Reference proteome</keyword>
<dbReference type="InterPro" id="IPR001119">
    <property type="entry name" value="SLH_dom"/>
</dbReference>
<evidence type="ECO:0000313" key="4">
    <source>
        <dbReference type="EMBL" id="BEP30370.1"/>
    </source>
</evidence>
<dbReference type="KEGG" id="hprf:HLPR_27010"/>
<reference evidence="4 5" key="1">
    <citation type="submission" date="2023-08" db="EMBL/GenBank/DDBJ databases">
        <title>Helicovermis profunda gen. nov., sp. nov., a novel mesophilic, fermentative bacterium within the Bacillota from a deep-sea hydrothermal vent chimney.</title>
        <authorList>
            <person name="Miyazaki U."/>
            <person name="Mizutani D."/>
            <person name="Hashimoto Y."/>
            <person name="Tame A."/>
            <person name="Sawayama S."/>
            <person name="Miyazaki J."/>
            <person name="Takai K."/>
            <person name="Nakagawa S."/>
        </authorList>
    </citation>
    <scope>NUCLEOTIDE SEQUENCE [LARGE SCALE GENOMIC DNA]</scope>
    <source>
        <strain evidence="4 5">S502</strain>
    </source>
</reference>
<name>A0AAU9EV87_9FIRM</name>
<dbReference type="InterPro" id="IPR051465">
    <property type="entry name" value="Cell_Envelope_Struct_Comp"/>
</dbReference>
<feature type="domain" description="SLH" evidence="3">
    <location>
        <begin position="371"/>
        <end position="434"/>
    </location>
</feature>
<feature type="domain" description="SLH" evidence="3">
    <location>
        <begin position="435"/>
        <end position="494"/>
    </location>
</feature>
<keyword evidence="2" id="KW-0732">Signal</keyword>
<gene>
    <name evidence="4" type="ORF">HLPR_27010</name>
</gene>
<evidence type="ECO:0000259" key="3">
    <source>
        <dbReference type="PROSITE" id="PS51272"/>
    </source>
</evidence>
<dbReference type="Proteomes" id="UP001321786">
    <property type="component" value="Chromosome"/>
</dbReference>
<feature type="signal peptide" evidence="2">
    <location>
        <begin position="1"/>
        <end position="22"/>
    </location>
</feature>
<keyword evidence="1" id="KW-0677">Repeat</keyword>
<sequence>MKKIFIFISLLVIMMFSNSVFSTDFVNVYDNLKSNYPSFVSRMINGGTSEAEIKSFLVDLSNEVNSTENLTESNFNSVMYNSLKKVLFKDGQMGMVKDKHYNFTITLLSVFSNEISKTLETKTLSGDLAALSSSVKSAVLNNNTNESNIIAPSDSKMNNVSPPSTGGSIASLGQTLDEEKVEKNVLDVTTKILGSKKELAIEKESFTNFVETEIKALKDKKVKEEIRNYNAIKIDLTSKSLGKEFEIKIPPLDKAINAANEVEIDTENVNLSFDRESLTDEDKKSQLTLNVKEDNNIYNIKLYVGNNSISKFKKPIKITLPYKLKSGEEGKFLSVFYVDALGKLTPMGGVYKEGKITFSTNHLSAFTVKINEKKFSDLKGYDWAKDKINSLASKGIINGKSQMLFDPSSPITRAEFTALITRMLSYSESNKEIDFKDVKKGKWYYENVKTAYEFGLMKGVSETNFNPEGGITTEEVLTVLSRIMKSKGYITPNYNDISKTYSENEISSWAKDDVGLTISLNLNKDIPLKDFIPNQKITRAEVASMLYEIINM</sequence>
<dbReference type="PANTHER" id="PTHR43308">
    <property type="entry name" value="OUTER MEMBRANE PROTEIN ALPHA-RELATED"/>
    <property type="match status" value="1"/>
</dbReference>
<dbReference type="Pfam" id="PF00395">
    <property type="entry name" value="SLH"/>
    <property type="match status" value="2"/>
</dbReference>
<protein>
    <recommendedName>
        <fullName evidence="3">SLH domain-containing protein</fullName>
    </recommendedName>
</protein>
<evidence type="ECO:0000256" key="2">
    <source>
        <dbReference type="SAM" id="SignalP"/>
    </source>
</evidence>
<organism evidence="4 5">
    <name type="scientific">Helicovermis profundi</name>
    <dbReference type="NCBI Taxonomy" id="3065157"/>
    <lineage>
        <taxon>Bacteria</taxon>
        <taxon>Bacillati</taxon>
        <taxon>Bacillota</taxon>
        <taxon>Clostridia</taxon>
        <taxon>Helicovermis</taxon>
    </lineage>
</organism>
<evidence type="ECO:0000313" key="5">
    <source>
        <dbReference type="Proteomes" id="UP001321786"/>
    </source>
</evidence>
<dbReference type="EMBL" id="AP028654">
    <property type="protein sequence ID" value="BEP30370.1"/>
    <property type="molecule type" value="Genomic_DNA"/>
</dbReference>
<dbReference type="RefSeq" id="WP_338535961.1">
    <property type="nucleotide sequence ID" value="NZ_AP028654.1"/>
</dbReference>
<dbReference type="AlphaFoldDB" id="A0AAU9EV87"/>
<dbReference type="PANTHER" id="PTHR43308:SF5">
    <property type="entry name" value="S-LAYER PROTEIN _ PEPTIDOGLYCAN ENDO-BETA-N-ACETYLGLUCOSAMINIDASE"/>
    <property type="match status" value="1"/>
</dbReference>
<accession>A0AAU9EV87</accession>
<dbReference type="PROSITE" id="PS51272">
    <property type="entry name" value="SLH"/>
    <property type="match status" value="3"/>
</dbReference>
<feature type="chain" id="PRO_5043571956" description="SLH domain-containing protein" evidence="2">
    <location>
        <begin position="23"/>
        <end position="552"/>
    </location>
</feature>
<feature type="domain" description="SLH" evidence="3">
    <location>
        <begin position="497"/>
        <end position="552"/>
    </location>
</feature>